<dbReference type="PROSITE" id="PS51257">
    <property type="entry name" value="PROKAR_LIPOPROTEIN"/>
    <property type="match status" value="1"/>
</dbReference>
<evidence type="ECO:0000313" key="2">
    <source>
        <dbReference type="Proteomes" id="UP000190166"/>
    </source>
</evidence>
<dbReference type="Proteomes" id="UP000190166">
    <property type="component" value="Unassembled WGS sequence"/>
</dbReference>
<dbReference type="RefSeq" id="WP_079473421.1">
    <property type="nucleotide sequence ID" value="NZ_FUZZ01000006.1"/>
</dbReference>
<dbReference type="Pfam" id="PF16407">
    <property type="entry name" value="PKD_2"/>
    <property type="match status" value="1"/>
</dbReference>
<dbReference type="STRING" id="393003.SAMN05660461_6178"/>
<name>A0A1T5PC10_9BACT</name>
<accession>A0A1T5PC10</accession>
<reference evidence="1 2" key="1">
    <citation type="submission" date="2017-02" db="EMBL/GenBank/DDBJ databases">
        <authorList>
            <person name="Peterson S.W."/>
        </authorList>
    </citation>
    <scope>NUCLEOTIDE SEQUENCE [LARGE SCALE GENOMIC DNA]</scope>
    <source>
        <strain evidence="1 2">DSM 18108</strain>
    </source>
</reference>
<dbReference type="InterPro" id="IPR032183">
    <property type="entry name" value="PKD-like"/>
</dbReference>
<evidence type="ECO:0000313" key="1">
    <source>
        <dbReference type="EMBL" id="SKD10271.1"/>
    </source>
</evidence>
<protein>
    <submittedName>
        <fullName evidence="1">PKD-like family protein</fullName>
    </submittedName>
</protein>
<keyword evidence="2" id="KW-1185">Reference proteome</keyword>
<proteinExistence type="predicted"/>
<dbReference type="AlphaFoldDB" id="A0A1T5PC10"/>
<gene>
    <name evidence="1" type="ORF">SAMN05660461_6178</name>
</gene>
<dbReference type="EMBL" id="FUZZ01000006">
    <property type="protein sequence ID" value="SKD10271.1"/>
    <property type="molecule type" value="Genomic_DNA"/>
</dbReference>
<sequence length="510" mass="56263">MKLKYQILATCCILLISSCYKDQGNYIYKVPEEININGIEASYNKVSLVDKITINPTVTSTDPDAKFSYWWGIYETNVQGSAPKVDTIGRTKALDYLVTQPAKGWVLVFGAKNEHTGLSKIMTSNINVVTQFTRGWYIMKNDGGKTDVDLFLTPSAITPGSRMENVFSLVNGKKLDGEANLFGFYTNYKSNVTGAYANTRALFILSDKDASVVNINTFKEIHSINNLFYETPSVNKPGSISESSQANYFVNNGRLHSIYSMSANVGLFGGQQLRDDNNSPYNLSRYFLAYPFDNPFFFDETSTSFVSATGTGSVLSAVTDVSGTEMPANRNNKTLLFMGVKSTNPYVGIALFQDKTDPSLKILSTITPSNYALKMVNDTLAPTDKLYQAERFGLIVADENILYFSAGQEVWSRNLSNGAEQLQFTAPAGEKITCIRHRKYTGGTATEQAFYYNYMLIGTTGGGNYKVRAFQKTSGNLATAPDFTMEGKGSAGDVIYIAPPINNYTYPNSY</sequence>
<organism evidence="1 2">
    <name type="scientific">Chitinophaga ginsengisegetis</name>
    <dbReference type="NCBI Taxonomy" id="393003"/>
    <lineage>
        <taxon>Bacteria</taxon>
        <taxon>Pseudomonadati</taxon>
        <taxon>Bacteroidota</taxon>
        <taxon>Chitinophagia</taxon>
        <taxon>Chitinophagales</taxon>
        <taxon>Chitinophagaceae</taxon>
        <taxon>Chitinophaga</taxon>
    </lineage>
</organism>